<feature type="binding site" evidence="8">
    <location>
        <position position="115"/>
    </location>
    <ligand>
        <name>Mg(2+)</name>
        <dbReference type="ChEBI" id="CHEBI:18420"/>
    </ligand>
</feature>
<feature type="domain" description="RNase III" evidence="10">
    <location>
        <begin position="4"/>
        <end position="129"/>
    </location>
</feature>
<proteinExistence type="inferred from homology"/>
<dbReference type="GO" id="GO:0004525">
    <property type="term" value="F:ribonuclease III activity"/>
    <property type="evidence" value="ECO:0007669"/>
    <property type="project" value="UniProtKB-EC"/>
</dbReference>
<dbReference type="EC" id="3.1.26.3" evidence="8"/>
<comment type="subunit">
    <text evidence="8">Homodimer.</text>
</comment>
<dbReference type="PANTHER" id="PTHR11207">
    <property type="entry name" value="RIBONUCLEASE III"/>
    <property type="match status" value="1"/>
</dbReference>
<evidence type="ECO:0000256" key="8">
    <source>
        <dbReference type="HAMAP-Rule" id="MF_00104"/>
    </source>
</evidence>
<keyword evidence="4 8" id="KW-0540">Nuclease</keyword>
<keyword evidence="3 8" id="KW-0507">mRNA processing</keyword>
<comment type="subcellular location">
    <subcellularLocation>
        <location evidence="8">Cytoplasm</location>
    </subcellularLocation>
</comment>
<reference evidence="11 12" key="1">
    <citation type="submission" date="2023-11" db="EMBL/GenBank/DDBJ databases">
        <title>Coraliomargarita sp. nov., isolated from marine algae.</title>
        <authorList>
            <person name="Lee J.K."/>
            <person name="Baek J.H."/>
            <person name="Kim J.M."/>
            <person name="Choi D.G."/>
            <person name="Jeon C.O."/>
        </authorList>
    </citation>
    <scope>NUCLEOTIDE SEQUENCE [LARGE SCALE GENOMIC DNA]</scope>
    <source>
        <strain evidence="11 12">J2-16</strain>
    </source>
</reference>
<comment type="similarity">
    <text evidence="2">Belongs to the ribonuclease III family.</text>
</comment>
<dbReference type="PROSITE" id="PS50137">
    <property type="entry name" value="DS_RBD"/>
    <property type="match status" value="1"/>
</dbReference>
<protein>
    <recommendedName>
        <fullName evidence="8">Ribonuclease 3</fullName>
        <ecNumber evidence="8">3.1.26.3</ecNumber>
    </recommendedName>
    <alternativeName>
        <fullName evidence="8">Ribonuclease III</fullName>
        <shortName evidence="8">RNase III</shortName>
    </alternativeName>
</protein>
<evidence type="ECO:0000256" key="4">
    <source>
        <dbReference type="ARBA" id="ARBA00022722"/>
    </source>
</evidence>
<dbReference type="Pfam" id="PF00035">
    <property type="entry name" value="dsrm"/>
    <property type="match status" value="1"/>
</dbReference>
<dbReference type="HAMAP" id="MF_00104">
    <property type="entry name" value="RNase_III"/>
    <property type="match status" value="1"/>
</dbReference>
<feature type="binding site" evidence="8">
    <location>
        <position position="118"/>
    </location>
    <ligand>
        <name>Mg(2+)</name>
        <dbReference type="ChEBI" id="CHEBI:18420"/>
    </ligand>
</feature>
<evidence type="ECO:0000256" key="6">
    <source>
        <dbReference type="ARBA" id="ARBA00022801"/>
    </source>
</evidence>
<comment type="catalytic activity">
    <reaction evidence="1 8">
        <text>Endonucleolytic cleavage to 5'-phosphomonoester.</text>
        <dbReference type="EC" id="3.1.26.3"/>
    </reaction>
</comment>
<evidence type="ECO:0000256" key="2">
    <source>
        <dbReference type="ARBA" id="ARBA00010183"/>
    </source>
</evidence>
<keyword evidence="8" id="KW-0460">Magnesium</keyword>
<dbReference type="CDD" id="cd00593">
    <property type="entry name" value="RIBOc"/>
    <property type="match status" value="1"/>
</dbReference>
<dbReference type="RefSeq" id="WP_319834759.1">
    <property type="nucleotide sequence ID" value="NZ_CP138858.1"/>
</dbReference>
<feature type="active site" evidence="8">
    <location>
        <position position="46"/>
    </location>
</feature>
<keyword evidence="8" id="KW-0479">Metal-binding</keyword>
<name>A0ABZ0RR19_9BACT</name>
<dbReference type="InterPro" id="IPR011907">
    <property type="entry name" value="RNase_III"/>
</dbReference>
<evidence type="ECO:0000259" key="9">
    <source>
        <dbReference type="PROSITE" id="PS50137"/>
    </source>
</evidence>
<feature type="domain" description="DRBM" evidence="9">
    <location>
        <begin position="156"/>
        <end position="226"/>
    </location>
</feature>
<dbReference type="Gene3D" id="1.10.1520.10">
    <property type="entry name" value="Ribonuclease III domain"/>
    <property type="match status" value="1"/>
</dbReference>
<evidence type="ECO:0000256" key="3">
    <source>
        <dbReference type="ARBA" id="ARBA00022664"/>
    </source>
</evidence>
<keyword evidence="8" id="KW-0819">tRNA processing</keyword>
<dbReference type="SUPFAM" id="SSF54768">
    <property type="entry name" value="dsRNA-binding domain-like"/>
    <property type="match status" value="1"/>
</dbReference>
<organism evidence="11 12">
    <name type="scientific">Coraliomargarita algicola</name>
    <dbReference type="NCBI Taxonomy" id="3092156"/>
    <lineage>
        <taxon>Bacteria</taxon>
        <taxon>Pseudomonadati</taxon>
        <taxon>Verrucomicrobiota</taxon>
        <taxon>Opitutia</taxon>
        <taxon>Puniceicoccales</taxon>
        <taxon>Coraliomargaritaceae</taxon>
        <taxon>Coraliomargarita</taxon>
    </lineage>
</organism>
<dbReference type="SUPFAM" id="SSF69065">
    <property type="entry name" value="RNase III domain-like"/>
    <property type="match status" value="1"/>
</dbReference>
<dbReference type="EMBL" id="CP138858">
    <property type="protein sequence ID" value="WPJ97947.1"/>
    <property type="molecule type" value="Genomic_DNA"/>
</dbReference>
<evidence type="ECO:0000313" key="12">
    <source>
        <dbReference type="Proteomes" id="UP001324993"/>
    </source>
</evidence>
<dbReference type="Proteomes" id="UP001324993">
    <property type="component" value="Chromosome"/>
</dbReference>
<comment type="function">
    <text evidence="8">Digests double-stranded RNA. Involved in the processing of primary rRNA transcript to yield the immediate precursors to the large and small rRNAs (23S and 16S). Processes some mRNAs, and tRNAs when they are encoded in the rRNA operon. Processes pre-crRNA and tracrRNA of type II CRISPR loci if present in the organism.</text>
</comment>
<dbReference type="InterPro" id="IPR014720">
    <property type="entry name" value="dsRBD_dom"/>
</dbReference>
<evidence type="ECO:0000256" key="1">
    <source>
        <dbReference type="ARBA" id="ARBA00000109"/>
    </source>
</evidence>
<gene>
    <name evidence="8 11" type="primary">rnc</name>
    <name evidence="11" type="ORF">SH580_09510</name>
</gene>
<keyword evidence="5 8" id="KW-0255">Endonuclease</keyword>
<keyword evidence="8" id="KW-0698">rRNA processing</keyword>
<dbReference type="InterPro" id="IPR000999">
    <property type="entry name" value="RNase_III_dom"/>
</dbReference>
<keyword evidence="6 8" id="KW-0378">Hydrolase</keyword>
<dbReference type="SMART" id="SM00358">
    <property type="entry name" value="DSRM"/>
    <property type="match status" value="1"/>
</dbReference>
<keyword evidence="8" id="KW-0699">rRNA-binding</keyword>
<evidence type="ECO:0000313" key="11">
    <source>
        <dbReference type="EMBL" id="WPJ97947.1"/>
    </source>
</evidence>
<dbReference type="PROSITE" id="PS50142">
    <property type="entry name" value="RNASE_3_2"/>
    <property type="match status" value="1"/>
</dbReference>
<dbReference type="PANTHER" id="PTHR11207:SF0">
    <property type="entry name" value="RIBONUCLEASE 3"/>
    <property type="match status" value="1"/>
</dbReference>
<dbReference type="Pfam" id="PF14622">
    <property type="entry name" value="Ribonucleas_3_3"/>
    <property type="match status" value="1"/>
</dbReference>
<feature type="active site" evidence="8">
    <location>
        <position position="118"/>
    </location>
</feature>
<dbReference type="PROSITE" id="PS00517">
    <property type="entry name" value="RNASE_3_1"/>
    <property type="match status" value="1"/>
</dbReference>
<keyword evidence="12" id="KW-1185">Reference proteome</keyword>
<keyword evidence="7 8" id="KW-0694">RNA-binding</keyword>
<evidence type="ECO:0000259" key="10">
    <source>
        <dbReference type="PROSITE" id="PS50142"/>
    </source>
</evidence>
<feature type="binding site" evidence="8">
    <location>
        <position position="42"/>
    </location>
    <ligand>
        <name>Mg(2+)</name>
        <dbReference type="ChEBI" id="CHEBI:18420"/>
    </ligand>
</feature>
<dbReference type="InterPro" id="IPR036389">
    <property type="entry name" value="RNase_III_sf"/>
</dbReference>
<dbReference type="SMART" id="SM00535">
    <property type="entry name" value="RIBOc"/>
    <property type="match status" value="1"/>
</dbReference>
<evidence type="ECO:0000256" key="7">
    <source>
        <dbReference type="ARBA" id="ARBA00022884"/>
    </source>
</evidence>
<dbReference type="CDD" id="cd10845">
    <property type="entry name" value="DSRM_RNAse_III_family"/>
    <property type="match status" value="1"/>
</dbReference>
<dbReference type="NCBIfam" id="TIGR02191">
    <property type="entry name" value="RNaseIII"/>
    <property type="match status" value="1"/>
</dbReference>
<dbReference type="Gene3D" id="3.30.160.20">
    <property type="match status" value="1"/>
</dbReference>
<evidence type="ECO:0000256" key="5">
    <source>
        <dbReference type="ARBA" id="ARBA00022759"/>
    </source>
</evidence>
<sequence length="229" mass="25126">MHSSNQIFEPITQHSFQDEALLRLALTHSSCDRATGDNQRLEFLGDAVLDLVIAETLYQKFPQADEGTLDRSRASIVNGKSLARVARSNDLGKYLEVSEAHRQHQAEPSKAMLEDALEALIGAVYLDAGLDAARQAIRQLFGDQIEAIELTASSQNPKGKLQEWSQKHHAGEVPRYQELPAEGPDHDRHYNAAVFLGDKELGRGTGSSKKTAEANAAQAALKHLESFNS</sequence>
<accession>A0ABZ0RR19</accession>
<comment type="cofactor">
    <cofactor evidence="8">
        <name>Mg(2+)</name>
        <dbReference type="ChEBI" id="CHEBI:18420"/>
    </cofactor>
</comment>
<keyword evidence="8" id="KW-0963">Cytoplasm</keyword>